<dbReference type="InterPro" id="IPR045090">
    <property type="entry name" value="Pept_M3A_M3B"/>
</dbReference>
<organism evidence="9 10">
    <name type="scientific">Parachaetomium inaequale</name>
    <dbReference type="NCBI Taxonomy" id="2588326"/>
    <lineage>
        <taxon>Eukaryota</taxon>
        <taxon>Fungi</taxon>
        <taxon>Dikarya</taxon>
        <taxon>Ascomycota</taxon>
        <taxon>Pezizomycotina</taxon>
        <taxon>Sordariomycetes</taxon>
        <taxon>Sordariomycetidae</taxon>
        <taxon>Sordariales</taxon>
        <taxon>Chaetomiaceae</taxon>
        <taxon>Parachaetomium</taxon>
    </lineage>
</organism>
<evidence type="ECO:0000256" key="2">
    <source>
        <dbReference type="ARBA" id="ARBA00022670"/>
    </source>
</evidence>
<reference evidence="10" key="1">
    <citation type="journal article" date="2023" name="Mol. Phylogenet. Evol.">
        <title>Genome-scale phylogeny and comparative genomics of the fungal order Sordariales.</title>
        <authorList>
            <person name="Hensen N."/>
            <person name="Bonometti L."/>
            <person name="Westerberg I."/>
            <person name="Brannstrom I.O."/>
            <person name="Guillou S."/>
            <person name="Cros-Aarteil S."/>
            <person name="Calhoun S."/>
            <person name="Haridas S."/>
            <person name="Kuo A."/>
            <person name="Mondo S."/>
            <person name="Pangilinan J."/>
            <person name="Riley R."/>
            <person name="LaButti K."/>
            <person name="Andreopoulos B."/>
            <person name="Lipzen A."/>
            <person name="Chen C."/>
            <person name="Yan M."/>
            <person name="Daum C."/>
            <person name="Ng V."/>
            <person name="Clum A."/>
            <person name="Steindorff A."/>
            <person name="Ohm R.A."/>
            <person name="Martin F."/>
            <person name="Silar P."/>
            <person name="Natvig D.O."/>
            <person name="Lalanne C."/>
            <person name="Gautier V."/>
            <person name="Ament-Velasquez S.L."/>
            <person name="Kruys A."/>
            <person name="Hutchinson M.I."/>
            <person name="Powell A.J."/>
            <person name="Barry K."/>
            <person name="Miller A.N."/>
            <person name="Grigoriev I.V."/>
            <person name="Debuchy R."/>
            <person name="Gladieux P."/>
            <person name="Hiltunen Thoren M."/>
            <person name="Johannesson H."/>
        </authorList>
    </citation>
    <scope>NUCLEOTIDE SEQUENCE [LARGE SCALE GENOMIC DNA]</scope>
    <source>
        <strain evidence="10">CBS 284.82</strain>
    </source>
</reference>
<dbReference type="SUPFAM" id="SSF55486">
    <property type="entry name" value="Metalloproteases ('zincins'), catalytic domain"/>
    <property type="match status" value="1"/>
</dbReference>
<protein>
    <submittedName>
        <fullName evidence="9">MepB</fullName>
    </submittedName>
</protein>
<evidence type="ECO:0000256" key="4">
    <source>
        <dbReference type="ARBA" id="ARBA00022801"/>
    </source>
</evidence>
<keyword evidence="6 7" id="KW-0482">Metalloprotease</keyword>
<dbReference type="FunFam" id="3.40.390.10:FF:000074">
    <property type="entry name" value="Metalloprotease"/>
    <property type="match status" value="1"/>
</dbReference>
<dbReference type="InterPro" id="IPR024077">
    <property type="entry name" value="Neurolysin/TOP_dom2"/>
</dbReference>
<gene>
    <name evidence="9" type="ORF">C8A01DRAFT_40938</name>
</gene>
<dbReference type="AlphaFoldDB" id="A0AAN6PAV6"/>
<dbReference type="GO" id="GO:0006518">
    <property type="term" value="P:peptide metabolic process"/>
    <property type="evidence" value="ECO:0007669"/>
    <property type="project" value="TreeGrafter"/>
</dbReference>
<evidence type="ECO:0000313" key="9">
    <source>
        <dbReference type="EMBL" id="KAK4032612.1"/>
    </source>
</evidence>
<evidence type="ECO:0000256" key="6">
    <source>
        <dbReference type="ARBA" id="ARBA00023049"/>
    </source>
</evidence>
<dbReference type="Gene3D" id="1.10.1370.10">
    <property type="entry name" value="Neurolysin, domain 3"/>
    <property type="match status" value="1"/>
</dbReference>
<keyword evidence="3 7" id="KW-0479">Metal-binding</keyword>
<dbReference type="EMBL" id="MU854590">
    <property type="protein sequence ID" value="KAK4032612.1"/>
    <property type="molecule type" value="Genomic_DNA"/>
</dbReference>
<evidence type="ECO:0000256" key="1">
    <source>
        <dbReference type="ARBA" id="ARBA00006040"/>
    </source>
</evidence>
<evidence type="ECO:0000256" key="7">
    <source>
        <dbReference type="RuleBase" id="RU003435"/>
    </source>
</evidence>
<dbReference type="CDD" id="cd06455">
    <property type="entry name" value="M3A_TOP"/>
    <property type="match status" value="1"/>
</dbReference>
<dbReference type="InterPro" id="IPR024079">
    <property type="entry name" value="MetalloPept_cat_dom_sf"/>
</dbReference>
<keyword evidence="2 7" id="KW-0645">Protease</keyword>
<keyword evidence="4 7" id="KW-0378">Hydrolase</keyword>
<dbReference type="GO" id="GO:0004222">
    <property type="term" value="F:metalloendopeptidase activity"/>
    <property type="evidence" value="ECO:0007669"/>
    <property type="project" value="InterPro"/>
</dbReference>
<dbReference type="Proteomes" id="UP001303115">
    <property type="component" value="Unassembled WGS sequence"/>
</dbReference>
<dbReference type="GO" id="GO:0006508">
    <property type="term" value="P:proteolysis"/>
    <property type="evidence" value="ECO:0007669"/>
    <property type="project" value="UniProtKB-KW"/>
</dbReference>
<feature type="domain" description="Peptidase M3A/M3B catalytic" evidence="8">
    <location>
        <begin position="227"/>
        <end position="727"/>
    </location>
</feature>
<dbReference type="Pfam" id="PF01432">
    <property type="entry name" value="Peptidase_M3"/>
    <property type="match status" value="1"/>
</dbReference>
<dbReference type="Gene3D" id="1.20.1050.40">
    <property type="entry name" value="Endopeptidase. Chain P, domain 1"/>
    <property type="match status" value="1"/>
</dbReference>
<dbReference type="InterPro" id="IPR024080">
    <property type="entry name" value="Neurolysin/TOP_N"/>
</dbReference>
<dbReference type="GO" id="GO:0005758">
    <property type="term" value="C:mitochondrial intermembrane space"/>
    <property type="evidence" value="ECO:0007669"/>
    <property type="project" value="TreeGrafter"/>
</dbReference>
<comment type="cofactor">
    <cofactor evidence="7">
        <name>Zn(2+)</name>
        <dbReference type="ChEBI" id="CHEBI:29105"/>
    </cofactor>
    <text evidence="7">Binds 1 zinc ion.</text>
</comment>
<evidence type="ECO:0000313" key="10">
    <source>
        <dbReference type="Proteomes" id="UP001303115"/>
    </source>
</evidence>
<name>A0AAN6PAV6_9PEZI</name>
<comment type="caution">
    <text evidence="9">The sequence shown here is derived from an EMBL/GenBank/DDBJ whole genome shotgun (WGS) entry which is preliminary data.</text>
</comment>
<dbReference type="PANTHER" id="PTHR11804">
    <property type="entry name" value="PROTEASE M3 THIMET OLIGOPEPTIDASE-RELATED"/>
    <property type="match status" value="1"/>
</dbReference>
<proteinExistence type="inferred from homology"/>
<evidence type="ECO:0000256" key="5">
    <source>
        <dbReference type="ARBA" id="ARBA00022833"/>
    </source>
</evidence>
<dbReference type="InterPro" id="IPR001567">
    <property type="entry name" value="Pept_M3A_M3B_dom"/>
</dbReference>
<keyword evidence="5 7" id="KW-0862">Zinc</keyword>
<dbReference type="GO" id="GO:0046872">
    <property type="term" value="F:metal ion binding"/>
    <property type="evidence" value="ECO:0007669"/>
    <property type="project" value="UniProtKB-UniRule"/>
</dbReference>
<accession>A0AAN6PAV6</accession>
<evidence type="ECO:0000259" key="8">
    <source>
        <dbReference type="Pfam" id="PF01432"/>
    </source>
</evidence>
<evidence type="ECO:0000256" key="3">
    <source>
        <dbReference type="ARBA" id="ARBA00022723"/>
    </source>
</evidence>
<comment type="similarity">
    <text evidence="1 7">Belongs to the peptidase M3 family.</text>
</comment>
<sequence>MVLLQQIPQPPPLFTATPASVIQDAERLVETSRETHNCIAASVSPETASFDTAILPIAHAENARILGARILVFHESASPDPGLREASRKARALLDDFSVEMLMREDLFALVDAVLTKSGTDESSSIIDAESRYLLAKLHQDHTSSGLKLPSGPVRDRFIEIKKRIARLASEFKRIVAVADDVLWLTRSELDGVPETILSGLTKGEGINEGKLGLRLLVDRVAVGAALRSARSAETRRRVHLADASTCSRNIPVFREVVVLRDEAARLLGYPNHAAFRMQEKMAKTPDRVNAFLSDLQSRFAIVRRGEIEKLKEVKRREIESQGGVFDGQFFSWDDIFYDGFLRDRSHRTRKSKPGAQSMVREYLPVQATVTAMLGIYEHLFGLRFREIRGAERDKLSPSGRGSDIVWYKDVQIYTVWDDDAEHAFLGYLYFDLYIRDGKYGNPSNFNIVPGFTRADGSRQYPATAILCSFPTPTPERPCLVGHFPSVLLFHELGHGIHDLVSKTTYARFHGPDGTPVDYGEIPSQVIENWCWIPAQLKAMSKHYTYLAPEYLAVWQAKNDGQPQPPEQLPDELLESIVGLDRPKLEPLHYLRQLSMCVFDMAVHQPRSHEEIEEMDIAAMWNNLRRSLCLYDDPAAAGHAGEEGHGYTTFQHLVGDYDAGYYSYLFSNVFSADIFHSVFKADPMDAQAGRRYRYTVLEKGGSQDGMKILSDFLGREPGTGPFHEELGLLAKT</sequence>
<dbReference type="Gene3D" id="3.40.390.10">
    <property type="entry name" value="Collagenase (Catalytic Domain)"/>
    <property type="match status" value="1"/>
</dbReference>
<dbReference type="PANTHER" id="PTHR11804:SF84">
    <property type="entry name" value="SACCHAROLYSIN"/>
    <property type="match status" value="1"/>
</dbReference>
<keyword evidence="10" id="KW-1185">Reference proteome</keyword>